<evidence type="ECO:0000256" key="5">
    <source>
        <dbReference type="ARBA" id="ARBA00023002"/>
    </source>
</evidence>
<dbReference type="InterPro" id="IPR051178">
    <property type="entry name" value="TfdA_dioxygenase"/>
</dbReference>
<evidence type="ECO:0000256" key="4">
    <source>
        <dbReference type="ARBA" id="ARBA00022964"/>
    </source>
</evidence>
<gene>
    <name evidence="8" type="ORF">LTR78_003090</name>
</gene>
<evidence type="ECO:0000259" key="7">
    <source>
        <dbReference type="Pfam" id="PF02668"/>
    </source>
</evidence>
<dbReference type="InterPro" id="IPR003819">
    <property type="entry name" value="TauD/TfdA-like"/>
</dbReference>
<organism evidence="8 9">
    <name type="scientific">Recurvomyces mirabilis</name>
    <dbReference type="NCBI Taxonomy" id="574656"/>
    <lineage>
        <taxon>Eukaryota</taxon>
        <taxon>Fungi</taxon>
        <taxon>Dikarya</taxon>
        <taxon>Ascomycota</taxon>
        <taxon>Pezizomycotina</taxon>
        <taxon>Dothideomycetes</taxon>
        <taxon>Dothideomycetidae</taxon>
        <taxon>Mycosphaerellales</taxon>
        <taxon>Teratosphaeriaceae</taxon>
        <taxon>Recurvomyces</taxon>
    </lineage>
</organism>
<protein>
    <recommendedName>
        <fullName evidence="7">TauD/TfdA-like domain-containing protein</fullName>
    </recommendedName>
</protein>
<comment type="similarity">
    <text evidence="2">Belongs to the TfdA dioxygenase family.</text>
</comment>
<keyword evidence="5" id="KW-0560">Oxidoreductase</keyword>
<dbReference type="AlphaFoldDB" id="A0AAE0WRU7"/>
<dbReference type="PANTHER" id="PTHR43779">
    <property type="entry name" value="DIOXYGENASE RV0097-RELATED"/>
    <property type="match status" value="1"/>
</dbReference>
<dbReference type="PANTHER" id="PTHR43779:SF2">
    <property type="entry name" value="ALPHA-KETOGLUTARATE-DEPENDENT XANTHINE DIOXYGENASE XAN1"/>
    <property type="match status" value="1"/>
</dbReference>
<dbReference type="GO" id="GO:0046872">
    <property type="term" value="F:metal ion binding"/>
    <property type="evidence" value="ECO:0007669"/>
    <property type="project" value="UniProtKB-KW"/>
</dbReference>
<dbReference type="GO" id="GO:0051213">
    <property type="term" value="F:dioxygenase activity"/>
    <property type="evidence" value="ECO:0007669"/>
    <property type="project" value="UniProtKB-KW"/>
</dbReference>
<dbReference type="Gene3D" id="3.60.130.10">
    <property type="entry name" value="Clavaminate synthase-like"/>
    <property type="match status" value="1"/>
</dbReference>
<accession>A0AAE0WRU7</accession>
<evidence type="ECO:0000313" key="8">
    <source>
        <dbReference type="EMBL" id="KAK3676886.1"/>
    </source>
</evidence>
<dbReference type="EMBL" id="JAUTXT010000008">
    <property type="protein sequence ID" value="KAK3676886.1"/>
    <property type="molecule type" value="Genomic_DNA"/>
</dbReference>
<evidence type="ECO:0000256" key="3">
    <source>
        <dbReference type="ARBA" id="ARBA00022723"/>
    </source>
</evidence>
<keyword evidence="4" id="KW-0223">Dioxygenase</keyword>
<sequence>MSPSALTPHPGFDVQEFTKDTKEQFNFGAAITGLNINTISDADVQHLKDAIWTHKVVIVKGQKDLAPKKQWELVKKFDPEAPHVHSHGDIKTFQAKGGMLSKKREVVGIPGAENVRLIGKGYQGADSYGIKDMTVTGLSHDFHAKDLPDDEFQAGHTRFQRWHIDAPLYDREPAWFTTLRCVKKPSGDDVTVAWDDGTAYSMQCPPGLTAFFSTSQLYSMLTPEEQQIADHSWAEYWPHPYMAIEHCKGNANGLGLVNQGKEHTLEELGEYNESKIKRYPLVWVNPVTGEKAFQVHGITVRKLFLRSSQDQVPRVLEDLAEIRKFISDIQLRVLKPQYICMPRVEEGDIVMWDNYGVFHTAIDYPLEGHGPRTMHQANIGASRGPVGPHPIPVA</sequence>
<proteinExistence type="inferred from homology"/>
<evidence type="ECO:0000256" key="1">
    <source>
        <dbReference type="ARBA" id="ARBA00001954"/>
    </source>
</evidence>
<comment type="caution">
    <text evidence="8">The sequence shown here is derived from an EMBL/GenBank/DDBJ whole genome shotgun (WGS) entry which is preliminary data.</text>
</comment>
<feature type="domain" description="TauD/TfdA-like" evidence="7">
    <location>
        <begin position="25"/>
        <end position="376"/>
    </location>
</feature>
<keyword evidence="6" id="KW-0408">Iron</keyword>
<dbReference type="Pfam" id="PF02668">
    <property type="entry name" value="TauD"/>
    <property type="match status" value="1"/>
</dbReference>
<dbReference type="SUPFAM" id="SSF51197">
    <property type="entry name" value="Clavaminate synthase-like"/>
    <property type="match status" value="1"/>
</dbReference>
<keyword evidence="9" id="KW-1185">Reference proteome</keyword>
<name>A0AAE0WRU7_9PEZI</name>
<dbReference type="InterPro" id="IPR042098">
    <property type="entry name" value="TauD-like_sf"/>
</dbReference>
<comment type="cofactor">
    <cofactor evidence="1">
        <name>Fe(2+)</name>
        <dbReference type="ChEBI" id="CHEBI:29033"/>
    </cofactor>
</comment>
<evidence type="ECO:0000313" key="9">
    <source>
        <dbReference type="Proteomes" id="UP001274830"/>
    </source>
</evidence>
<evidence type="ECO:0000256" key="2">
    <source>
        <dbReference type="ARBA" id="ARBA00005896"/>
    </source>
</evidence>
<evidence type="ECO:0000256" key="6">
    <source>
        <dbReference type="ARBA" id="ARBA00023004"/>
    </source>
</evidence>
<dbReference type="Proteomes" id="UP001274830">
    <property type="component" value="Unassembled WGS sequence"/>
</dbReference>
<reference evidence="8" key="1">
    <citation type="submission" date="2023-07" db="EMBL/GenBank/DDBJ databases">
        <title>Black Yeasts Isolated from many extreme environments.</title>
        <authorList>
            <person name="Coleine C."/>
            <person name="Stajich J.E."/>
            <person name="Selbmann L."/>
        </authorList>
    </citation>
    <scope>NUCLEOTIDE SEQUENCE</scope>
    <source>
        <strain evidence="8">CCFEE 5485</strain>
    </source>
</reference>
<keyword evidence="3" id="KW-0479">Metal-binding</keyword>